<keyword evidence="2" id="KW-1185">Reference proteome</keyword>
<evidence type="ECO:0000313" key="2">
    <source>
        <dbReference type="Proteomes" id="UP000355283"/>
    </source>
</evidence>
<dbReference type="PANTHER" id="PTHR44656">
    <property type="entry name" value="DEHYDROGENASE/REDUCTASE SDR FAMILY MEMBER 12"/>
    <property type="match status" value="1"/>
</dbReference>
<dbReference type="Gene3D" id="3.40.50.720">
    <property type="entry name" value="NAD(P)-binding Rossmann-like Domain"/>
    <property type="match status" value="1"/>
</dbReference>
<dbReference type="InterPro" id="IPR002347">
    <property type="entry name" value="SDR_fam"/>
</dbReference>
<name>A0A4D9CRT9_9STRA</name>
<dbReference type="InterPro" id="IPR036291">
    <property type="entry name" value="NAD(P)-bd_dom_sf"/>
</dbReference>
<proteinExistence type="predicted"/>
<dbReference type="Proteomes" id="UP000355283">
    <property type="component" value="Unassembled WGS sequence"/>
</dbReference>
<organism evidence="1 2">
    <name type="scientific">Nannochloropsis salina CCMP1776</name>
    <dbReference type="NCBI Taxonomy" id="1027361"/>
    <lineage>
        <taxon>Eukaryota</taxon>
        <taxon>Sar</taxon>
        <taxon>Stramenopiles</taxon>
        <taxon>Ochrophyta</taxon>
        <taxon>Eustigmatophyceae</taxon>
        <taxon>Eustigmatales</taxon>
        <taxon>Monodopsidaceae</taxon>
        <taxon>Microchloropsis</taxon>
        <taxon>Microchloropsis salina</taxon>
    </lineage>
</organism>
<accession>A0A4D9CRT9</accession>
<gene>
    <name evidence="1" type="ORF">NSK_008428</name>
</gene>
<dbReference type="AlphaFoldDB" id="A0A4D9CRT9"/>
<comment type="caution">
    <text evidence="1">The sequence shown here is derived from an EMBL/GenBank/DDBJ whole genome shotgun (WGS) entry which is preliminary data.</text>
</comment>
<dbReference type="PANTHER" id="PTHR44656:SF7">
    <property type="entry name" value="DEHYDROGENASE_REDUCTASE SDR FAMILY MEMBER 12"/>
    <property type="match status" value="1"/>
</dbReference>
<dbReference type="EMBL" id="SDOX01000175">
    <property type="protein sequence ID" value="TFJ80285.1"/>
    <property type="molecule type" value="Genomic_DNA"/>
</dbReference>
<dbReference type="SUPFAM" id="SSF51735">
    <property type="entry name" value="NAD(P)-binding Rossmann-fold domains"/>
    <property type="match status" value="1"/>
</dbReference>
<reference evidence="1 2" key="1">
    <citation type="submission" date="2019-01" db="EMBL/GenBank/DDBJ databases">
        <title>Nuclear Genome Assembly of the Microalgal Biofuel strain Nannochloropsis salina CCMP1776.</title>
        <authorList>
            <person name="Hovde B."/>
        </authorList>
    </citation>
    <scope>NUCLEOTIDE SEQUENCE [LARGE SCALE GENOMIC DNA]</scope>
    <source>
        <strain evidence="1 2">CCMP1776</strain>
    </source>
</reference>
<dbReference type="Pfam" id="PF13561">
    <property type="entry name" value="adh_short_C2"/>
    <property type="match status" value="1"/>
</dbReference>
<dbReference type="InterPro" id="IPR052992">
    <property type="entry name" value="SDR_member_12"/>
</dbReference>
<evidence type="ECO:0000313" key="1">
    <source>
        <dbReference type="EMBL" id="TFJ80285.1"/>
    </source>
</evidence>
<protein>
    <submittedName>
        <fullName evidence="1">Uncharacterized protein</fullName>
    </submittedName>
</protein>
<dbReference type="OrthoDB" id="417891at2759"/>
<dbReference type="PRINTS" id="PR00081">
    <property type="entry name" value="GDHRDH"/>
</dbReference>
<sequence>MISKFIGKHLPDYTYSVPGMLFYFLDPSHTSLGFKARSLCFDKEDLDVNLRGRVVLIAGGNAGIGRSAAQTLAELGATVHILCRSREKGERAVTDIQSVTGNKDVHLHVVDLSSLKQIQTFTNEFAASGKPLHVLINNAATMQSERMLTSEGFELAQATNLLGFYGLTRGLLPVLKLNAPSRIINVVSAGMLASQFKLKCLEEEENISPYDGAAVYSQHHRARVMLTEIWADELKHEKIVVNSVHPGWVDTPLLRSAGPMQGFYKLMGKRLRSESQGADTIVWLAASDKGEKTTGKFFFDRKARWTNLPFANTKPERNDYENLIDFCKRVIGDKHDDSMK</sequence>